<comment type="caution">
    <text evidence="1">The sequence shown here is derived from an EMBL/GenBank/DDBJ whole genome shotgun (WGS) entry which is preliminary data.</text>
</comment>
<proteinExistence type="predicted"/>
<dbReference type="EMBL" id="BARV01023760">
    <property type="protein sequence ID" value="GAI40455.1"/>
    <property type="molecule type" value="Genomic_DNA"/>
</dbReference>
<evidence type="ECO:0000313" key="1">
    <source>
        <dbReference type="EMBL" id="GAI40455.1"/>
    </source>
</evidence>
<gene>
    <name evidence="1" type="ORF">S06H3_38919</name>
</gene>
<organism evidence="1">
    <name type="scientific">marine sediment metagenome</name>
    <dbReference type="NCBI Taxonomy" id="412755"/>
    <lineage>
        <taxon>unclassified sequences</taxon>
        <taxon>metagenomes</taxon>
        <taxon>ecological metagenomes</taxon>
    </lineage>
</organism>
<feature type="non-terminal residue" evidence="1">
    <location>
        <position position="94"/>
    </location>
</feature>
<accession>X1PN54</accession>
<evidence type="ECO:0008006" key="2">
    <source>
        <dbReference type="Google" id="ProtNLM"/>
    </source>
</evidence>
<reference evidence="1" key="1">
    <citation type="journal article" date="2014" name="Front. Microbiol.">
        <title>High frequency of phylogenetically diverse reductive dehalogenase-homologous genes in deep subseafloor sedimentary metagenomes.</title>
        <authorList>
            <person name="Kawai M."/>
            <person name="Futagami T."/>
            <person name="Toyoda A."/>
            <person name="Takaki Y."/>
            <person name="Nishi S."/>
            <person name="Hori S."/>
            <person name="Arai W."/>
            <person name="Tsubouchi T."/>
            <person name="Morono Y."/>
            <person name="Uchiyama I."/>
            <person name="Ito T."/>
            <person name="Fujiyama A."/>
            <person name="Inagaki F."/>
            <person name="Takami H."/>
        </authorList>
    </citation>
    <scope>NUCLEOTIDE SEQUENCE</scope>
    <source>
        <strain evidence="1">Expedition CK06-06</strain>
    </source>
</reference>
<dbReference type="AlphaFoldDB" id="X1PN54"/>
<dbReference type="NCBIfam" id="NF038001">
    <property type="entry name" value="HYExAFE"/>
    <property type="match status" value="1"/>
</dbReference>
<sequence length="94" mass="10953">MKNFHLNHYEKAFGNWLIDNHIQYIAVDEQKRAALGRSNIKSFDYLIYPPNQQIIVAEVKGRKFSGTSFAKLTGFECWVTADDIEGLLKWQQVF</sequence>
<name>X1PN54_9ZZZZ</name>
<dbReference type="InterPro" id="IPR049797">
    <property type="entry name" value="HYExAFE"/>
</dbReference>
<protein>
    <recommendedName>
        <fullName evidence="2">VRR-NUC domain-containing protein</fullName>
    </recommendedName>
</protein>